<name>A0A1E7EXX3_9STRA</name>
<evidence type="ECO:0000313" key="3">
    <source>
        <dbReference type="Proteomes" id="UP000095751"/>
    </source>
</evidence>
<dbReference type="Proteomes" id="UP000095751">
    <property type="component" value="Unassembled WGS sequence"/>
</dbReference>
<dbReference type="Pfam" id="PF14736">
    <property type="entry name" value="N_Asn_amidohyd"/>
    <property type="match status" value="1"/>
</dbReference>
<sequence>MVITNSDSNTTLVSLNNNDNNKQYDDTTTTKVDKTTGLIHYVVQTTTTTTTSSTSTGRIPAPLSTDGTPTELLISVPVVKEDTRNEYQLFWVQPIEFNSCNITNFDSLLQLEDDILLQYTSTSPNVEEDGFCEDVRSSLQFLKESKSSQSQSQHPQLKFKQQQQQEQQGQFFGTNLNRPMVFAKRICTTTSSTAGGQQQQQQWKQLPL</sequence>
<protein>
    <submittedName>
        <fullName evidence="2">Uncharacterized protein</fullName>
    </submittedName>
</protein>
<dbReference type="KEGG" id="fcy:FRACYDRAFT_246468"/>
<evidence type="ECO:0000313" key="2">
    <source>
        <dbReference type="EMBL" id="OEU10717.1"/>
    </source>
</evidence>
<accession>A0A1E7EXX3</accession>
<proteinExistence type="predicted"/>
<dbReference type="EMBL" id="KV784370">
    <property type="protein sequence ID" value="OEU10717.1"/>
    <property type="molecule type" value="Genomic_DNA"/>
</dbReference>
<dbReference type="AlphaFoldDB" id="A0A1E7EXX3"/>
<organism evidence="2 3">
    <name type="scientific">Fragilariopsis cylindrus CCMP1102</name>
    <dbReference type="NCBI Taxonomy" id="635003"/>
    <lineage>
        <taxon>Eukaryota</taxon>
        <taxon>Sar</taxon>
        <taxon>Stramenopiles</taxon>
        <taxon>Ochrophyta</taxon>
        <taxon>Bacillariophyta</taxon>
        <taxon>Bacillariophyceae</taxon>
        <taxon>Bacillariophycidae</taxon>
        <taxon>Bacillariales</taxon>
        <taxon>Bacillariaceae</taxon>
        <taxon>Fragilariopsis</taxon>
    </lineage>
</organism>
<feature type="compositionally biased region" description="Polar residues" evidence="1">
    <location>
        <begin position="1"/>
        <end position="21"/>
    </location>
</feature>
<evidence type="ECO:0000256" key="1">
    <source>
        <dbReference type="SAM" id="MobiDB-lite"/>
    </source>
</evidence>
<gene>
    <name evidence="2" type="ORF">FRACYDRAFT_246468</name>
</gene>
<dbReference type="InterPro" id="IPR026750">
    <property type="entry name" value="NTAN1"/>
</dbReference>
<dbReference type="OrthoDB" id="539995at2759"/>
<keyword evidence="3" id="KW-1185">Reference proteome</keyword>
<reference evidence="2 3" key="1">
    <citation type="submission" date="2016-09" db="EMBL/GenBank/DDBJ databases">
        <title>Extensive genetic diversity and differential bi-allelic expression allows diatom success in the polar Southern Ocean.</title>
        <authorList>
            <consortium name="DOE Joint Genome Institute"/>
            <person name="Mock T."/>
            <person name="Otillar R.P."/>
            <person name="Strauss J."/>
            <person name="Dupont C."/>
            <person name="Frickenhaus S."/>
            <person name="Maumus F."/>
            <person name="Mcmullan M."/>
            <person name="Sanges R."/>
            <person name="Schmutz J."/>
            <person name="Toseland A."/>
            <person name="Valas R."/>
            <person name="Veluchamy A."/>
            <person name="Ward B.J."/>
            <person name="Allen A."/>
            <person name="Barry K."/>
            <person name="Falciatore A."/>
            <person name="Ferrante M."/>
            <person name="Fortunato A.E."/>
            <person name="Gloeckner G."/>
            <person name="Gruber A."/>
            <person name="Hipkin R."/>
            <person name="Janech M."/>
            <person name="Kroth P."/>
            <person name="Leese F."/>
            <person name="Lindquist E."/>
            <person name="Lyon B.R."/>
            <person name="Martin J."/>
            <person name="Mayer C."/>
            <person name="Parker M."/>
            <person name="Quesneville H."/>
            <person name="Raymond J."/>
            <person name="Uhlig C."/>
            <person name="Valentin K.U."/>
            <person name="Worden A.Z."/>
            <person name="Armbrust E.V."/>
            <person name="Bowler C."/>
            <person name="Green B."/>
            <person name="Moulton V."/>
            <person name="Van Oosterhout C."/>
            <person name="Grigoriev I."/>
        </authorList>
    </citation>
    <scope>NUCLEOTIDE SEQUENCE [LARGE SCALE GENOMIC DNA]</scope>
    <source>
        <strain evidence="2 3">CCMP1102</strain>
    </source>
</reference>
<dbReference type="GO" id="GO:0008418">
    <property type="term" value="F:protein-N-terminal asparagine amidohydrolase activity"/>
    <property type="evidence" value="ECO:0007669"/>
    <property type="project" value="InterPro"/>
</dbReference>
<feature type="region of interest" description="Disordered" evidence="1">
    <location>
        <begin position="1"/>
        <end position="28"/>
    </location>
</feature>
<dbReference type="InParanoid" id="A0A1E7EXX3"/>